<dbReference type="NCBIfam" id="TIGR02745">
    <property type="entry name" value="ccoG_rdxA_fixG"/>
    <property type="match status" value="1"/>
</dbReference>
<dbReference type="RefSeq" id="WP_344823285.1">
    <property type="nucleotide sequence ID" value="NZ_BAABEZ010000013.1"/>
</dbReference>
<evidence type="ECO:0000259" key="8">
    <source>
        <dbReference type="PROSITE" id="PS51379"/>
    </source>
</evidence>
<feature type="transmembrane region" description="Helical" evidence="7">
    <location>
        <begin position="333"/>
        <end position="352"/>
    </location>
</feature>
<dbReference type="InterPro" id="IPR014116">
    <property type="entry name" value="Cyt_c_oxidase_cbb3_FixG"/>
</dbReference>
<keyword evidence="2" id="KW-0004">4Fe-4S</keyword>
<dbReference type="InterPro" id="IPR051684">
    <property type="entry name" value="Electron_Trans/Redox"/>
</dbReference>
<evidence type="ECO:0000256" key="3">
    <source>
        <dbReference type="ARBA" id="ARBA00022723"/>
    </source>
</evidence>
<reference evidence="10" key="1">
    <citation type="journal article" date="2019" name="Int. J. Syst. Evol. Microbiol.">
        <title>The Global Catalogue of Microorganisms (GCM) 10K type strain sequencing project: providing services to taxonomists for standard genome sequencing and annotation.</title>
        <authorList>
            <consortium name="The Broad Institute Genomics Platform"/>
            <consortium name="The Broad Institute Genome Sequencing Center for Infectious Disease"/>
            <person name="Wu L."/>
            <person name="Ma J."/>
        </authorList>
    </citation>
    <scope>NUCLEOTIDE SEQUENCE [LARGE SCALE GENOMIC DNA]</scope>
    <source>
        <strain evidence="10">JCM 31921</strain>
    </source>
</reference>
<evidence type="ECO:0000256" key="7">
    <source>
        <dbReference type="SAM" id="Phobius"/>
    </source>
</evidence>
<gene>
    <name evidence="9" type="primary">ccoG</name>
    <name evidence="9" type="ORF">GCM10023092_09700</name>
</gene>
<evidence type="ECO:0000256" key="6">
    <source>
        <dbReference type="ARBA" id="ARBA00023014"/>
    </source>
</evidence>
<keyword evidence="7" id="KW-0812">Transmembrane</keyword>
<keyword evidence="5" id="KW-0408">Iron</keyword>
<dbReference type="Pfam" id="PF13746">
    <property type="entry name" value="Fer4_18"/>
    <property type="match status" value="1"/>
</dbReference>
<protein>
    <submittedName>
        <fullName evidence="9">Cytochrome c oxidase accessory protein CcoG</fullName>
    </submittedName>
</protein>
<dbReference type="PANTHER" id="PTHR30176">
    <property type="entry name" value="FERREDOXIN-TYPE PROTEIN NAPH"/>
    <property type="match status" value="1"/>
</dbReference>
<dbReference type="PANTHER" id="PTHR30176:SF3">
    <property type="entry name" value="FERREDOXIN-TYPE PROTEIN NAPH"/>
    <property type="match status" value="1"/>
</dbReference>
<dbReference type="InterPro" id="IPR013783">
    <property type="entry name" value="Ig-like_fold"/>
</dbReference>
<keyword evidence="7" id="KW-1133">Transmembrane helix</keyword>
<evidence type="ECO:0000256" key="4">
    <source>
        <dbReference type="ARBA" id="ARBA00022982"/>
    </source>
</evidence>
<dbReference type="InterPro" id="IPR017896">
    <property type="entry name" value="4Fe4S_Fe-S-bd"/>
</dbReference>
<dbReference type="InterPro" id="IPR017900">
    <property type="entry name" value="4Fe4S_Fe_S_CS"/>
</dbReference>
<organism evidence="9 10">
    <name type="scientific">Rurimicrobium arvi</name>
    <dbReference type="NCBI Taxonomy" id="2049916"/>
    <lineage>
        <taxon>Bacteria</taxon>
        <taxon>Pseudomonadati</taxon>
        <taxon>Bacteroidota</taxon>
        <taxon>Chitinophagia</taxon>
        <taxon>Chitinophagales</taxon>
        <taxon>Chitinophagaceae</taxon>
        <taxon>Rurimicrobium</taxon>
    </lineage>
</organism>
<dbReference type="EMBL" id="BAABEZ010000013">
    <property type="protein sequence ID" value="GAA4451757.1"/>
    <property type="molecule type" value="Genomic_DNA"/>
</dbReference>
<keyword evidence="1" id="KW-0813">Transport</keyword>
<keyword evidence="10" id="KW-1185">Reference proteome</keyword>
<evidence type="ECO:0000256" key="5">
    <source>
        <dbReference type="ARBA" id="ARBA00023004"/>
    </source>
</evidence>
<sequence>MKSEDDNQSAEFRNKISTVTKTGKRRWIFAEKPSGKFYRLRNIFSWFYFIVFFTLPFIKVNGEPLMMLNFPKGKFVVLGKIFWPQDFFIFAVAMISAIIFIALFTAVWGRLFCGWVCPQTVFLEMLFRKVEWLIEGTYTQQQKRDAGPWTTDRVVRKTIKHIVFLFLSFWISHTFLAYIIGVDDLWKIIREPVSDHLILLFGLVFFSLLFYSVFAFAREIVCTALCPYGRLQAVLLDKDTMKIAYDYVRGEPRGKAKSGTTVGDCIDCNKCVHVCPMGIDIRNGDQIECTGCTACIDACDNVMLKINRETGLIRYASENQIRHRKPFKVTTRIKAYSAVLLLLLTLITTLILKSHSVDTHISRVKGQLYQELPGDSLSNLYNAEVLNKTREDVPLSFRVENLHAEVKMISSKATVASKEKVNLITFFIVLHKNQIHSRTTKLKIGVYQGDRKIQTVKTTFLGPFM</sequence>
<evidence type="ECO:0000256" key="1">
    <source>
        <dbReference type="ARBA" id="ARBA00022448"/>
    </source>
</evidence>
<dbReference type="Gene3D" id="2.60.40.10">
    <property type="entry name" value="Immunoglobulins"/>
    <property type="match status" value="1"/>
</dbReference>
<keyword evidence="7" id="KW-0472">Membrane</keyword>
<name>A0ABP8MMA0_9BACT</name>
<comment type="caution">
    <text evidence="9">The sequence shown here is derived from an EMBL/GenBank/DDBJ whole genome shotgun (WGS) entry which is preliminary data.</text>
</comment>
<accession>A0ABP8MMA0</accession>
<feature type="transmembrane region" description="Helical" evidence="7">
    <location>
        <begin position="40"/>
        <end position="58"/>
    </location>
</feature>
<dbReference type="Pfam" id="PF11614">
    <property type="entry name" value="FixG_C"/>
    <property type="match status" value="1"/>
</dbReference>
<keyword evidence="4" id="KW-0249">Electron transport</keyword>
<evidence type="ECO:0000256" key="2">
    <source>
        <dbReference type="ARBA" id="ARBA00022485"/>
    </source>
</evidence>
<dbReference type="Pfam" id="PF12801">
    <property type="entry name" value="Fer4_5"/>
    <property type="match status" value="1"/>
</dbReference>
<keyword evidence="6" id="KW-0411">Iron-sulfur</keyword>
<dbReference type="InterPro" id="IPR032879">
    <property type="entry name" value="FixG_C"/>
</dbReference>
<feature type="domain" description="4Fe-4S ferredoxin-type" evidence="8">
    <location>
        <begin position="277"/>
        <end position="309"/>
    </location>
</feature>
<proteinExistence type="predicted"/>
<feature type="transmembrane region" description="Helical" evidence="7">
    <location>
        <begin position="162"/>
        <end position="181"/>
    </location>
</feature>
<feature type="transmembrane region" description="Helical" evidence="7">
    <location>
        <begin position="196"/>
        <end position="217"/>
    </location>
</feature>
<dbReference type="SUPFAM" id="SSF54862">
    <property type="entry name" value="4Fe-4S ferredoxins"/>
    <property type="match status" value="1"/>
</dbReference>
<keyword evidence="3" id="KW-0479">Metal-binding</keyword>
<evidence type="ECO:0000313" key="9">
    <source>
        <dbReference type="EMBL" id="GAA4451757.1"/>
    </source>
</evidence>
<feature type="transmembrane region" description="Helical" evidence="7">
    <location>
        <begin position="87"/>
        <end position="108"/>
    </location>
</feature>
<evidence type="ECO:0000313" key="10">
    <source>
        <dbReference type="Proteomes" id="UP001501410"/>
    </source>
</evidence>
<dbReference type="Proteomes" id="UP001501410">
    <property type="component" value="Unassembled WGS sequence"/>
</dbReference>
<dbReference type="PROSITE" id="PS00198">
    <property type="entry name" value="4FE4S_FER_1"/>
    <property type="match status" value="1"/>
</dbReference>
<dbReference type="PROSITE" id="PS51379">
    <property type="entry name" value="4FE4S_FER_2"/>
    <property type="match status" value="1"/>
</dbReference>